<dbReference type="Proteomes" id="UP000288096">
    <property type="component" value="Unassembled WGS sequence"/>
</dbReference>
<dbReference type="Pfam" id="PF07592">
    <property type="entry name" value="DDE_Tnp_ISAZ013"/>
    <property type="match status" value="1"/>
</dbReference>
<evidence type="ECO:0000313" key="2">
    <source>
        <dbReference type="Proteomes" id="UP000288096"/>
    </source>
</evidence>
<gene>
    <name evidence="1" type="ORF">DENIS_0408</name>
</gene>
<dbReference type="OrthoDB" id="8782691at2"/>
<comment type="caution">
    <text evidence="1">The sequence shown here is derived from an EMBL/GenBank/DDBJ whole genome shotgun (WGS) entry which is preliminary data.</text>
</comment>
<organism evidence="1 2">
    <name type="scientific">Desulfonema ishimotonii</name>
    <dbReference type="NCBI Taxonomy" id="45657"/>
    <lineage>
        <taxon>Bacteria</taxon>
        <taxon>Pseudomonadati</taxon>
        <taxon>Thermodesulfobacteriota</taxon>
        <taxon>Desulfobacteria</taxon>
        <taxon>Desulfobacterales</taxon>
        <taxon>Desulfococcaceae</taxon>
        <taxon>Desulfonema</taxon>
    </lineage>
</organism>
<dbReference type="InterPro" id="IPR011518">
    <property type="entry name" value="Transposase_36"/>
</dbReference>
<accession>A0A401FR79</accession>
<reference evidence="2" key="2">
    <citation type="submission" date="2019-01" db="EMBL/GenBank/DDBJ databases">
        <title>Genome sequence of Desulfonema ishimotonii strain Tokyo 01.</title>
        <authorList>
            <person name="Fukui M."/>
        </authorList>
    </citation>
    <scope>NUCLEOTIDE SEQUENCE [LARGE SCALE GENOMIC DNA]</scope>
    <source>
        <strain evidence="2">Tokyo 01</strain>
    </source>
</reference>
<dbReference type="AlphaFoldDB" id="A0A401FR79"/>
<reference evidence="2" key="1">
    <citation type="submission" date="2017-11" db="EMBL/GenBank/DDBJ databases">
        <authorList>
            <person name="Watanabe M."/>
            <person name="Kojima H."/>
        </authorList>
    </citation>
    <scope>NUCLEOTIDE SEQUENCE [LARGE SCALE GENOMIC DNA]</scope>
    <source>
        <strain evidence="2">Tokyo 01</strain>
    </source>
</reference>
<sequence length="105" mass="12280">MFSYISKNWRGRPLLTRETVVNLIAGTKTDKGLKIRAMPDLNTYEKGIKISDEEMKKINIEKDEFHGEWNYRILGVSHLLHKTSADFGWHKGIFSLIRTQYPENI</sequence>
<protein>
    <submittedName>
        <fullName evidence="1">Uncharacterized protein</fullName>
    </submittedName>
</protein>
<name>A0A401FR79_9BACT</name>
<dbReference type="EMBL" id="BEXT01000001">
    <property type="protein sequence ID" value="GBC59469.1"/>
    <property type="molecule type" value="Genomic_DNA"/>
</dbReference>
<proteinExistence type="predicted"/>
<keyword evidence="2" id="KW-1185">Reference proteome</keyword>
<evidence type="ECO:0000313" key="1">
    <source>
        <dbReference type="EMBL" id="GBC59469.1"/>
    </source>
</evidence>